<dbReference type="EMBL" id="MN739655">
    <property type="protein sequence ID" value="QHT18410.1"/>
    <property type="molecule type" value="Genomic_DNA"/>
</dbReference>
<protein>
    <submittedName>
        <fullName evidence="2">Uncharacterized protein</fullName>
    </submittedName>
</protein>
<sequence>MSRIVLLTMVKNESRIIRRLLDSVKTLDGIVVCDTGSTDNTVSLAKSYLKESGLPGTVVEYPFETFGKSRTKSFHSCQEWVASVGWDPSQTWALVIDGDMILKDPMDRVVFSKLGTNVAGVSLKQMNGSLLYSNVRVLRCSEPWICKGATHEAWTCPSGKTTQLLESPVLGDYGDGGCKSDKYERDVRLLKQDLEEMPNDARTHFYLGQTYLCMKNWEKAIETLQKRVDIGGWEEETYMAYVYIGEAYENLGKKDQAIGAWMRAWQMRQHRSEAPMRAVRLYRSEPKSQFLAMMLLEKYYSLQFGENFLTGEVFGPPLVNNDLLFVNRRDFQHSLWEELGILAFYNGPAYVRAAWLRLDGFDMKNTLGWHDMNGILGNMHWYDWCLKPKRQTRIQIPLETLPWAKEENGSVWQPFNPSIRINPEGTGYWLNIRYANYYTLEAKHYHYRGFQGEVLTRNIYCTYDSDDTWNSPLTMEEVLIDPQYKQQEGSYIRGVEDCRFIQGSDSVEYIGTSKSYSNNGSNKMFRIWKKNDAWHLKQLDIPPGVSPEETQKNWMGFRESGKLKYIYKYTPFMIQNEDGSESVFSKRTEGGEGSSYELKESRGSAGPVPWTSSHVPEEAYLCVLHKVYIGGDGRRYYHRFMTLDSEMKPSRVSCFVRMTKEKVEYWSGMCPSISGDSYWITYGLKDSEGYLAEMPKEEIESLMFYNLKGPSVPSKEQFARLKNF</sequence>
<dbReference type="InterPro" id="IPR019734">
    <property type="entry name" value="TPR_rpt"/>
</dbReference>
<evidence type="ECO:0000313" key="2">
    <source>
        <dbReference type="EMBL" id="QHT18410.1"/>
    </source>
</evidence>
<reference evidence="2" key="1">
    <citation type="journal article" date="2020" name="Nature">
        <title>Giant virus diversity and host interactions through global metagenomics.</title>
        <authorList>
            <person name="Schulz F."/>
            <person name="Roux S."/>
            <person name="Paez-Espino D."/>
            <person name="Jungbluth S."/>
            <person name="Walsh D.A."/>
            <person name="Denef V.J."/>
            <person name="McMahon K.D."/>
            <person name="Konstantinidis K.T."/>
            <person name="Eloe-Fadrosh E.A."/>
            <person name="Kyrpides N.C."/>
            <person name="Woyke T."/>
        </authorList>
    </citation>
    <scope>NUCLEOTIDE SEQUENCE</scope>
    <source>
        <strain evidence="2">GVMAG-M-3300023174-46</strain>
    </source>
</reference>
<dbReference type="Gene3D" id="3.90.550.10">
    <property type="entry name" value="Spore Coat Polysaccharide Biosynthesis Protein SpsA, Chain A"/>
    <property type="match status" value="1"/>
</dbReference>
<dbReference type="InterPro" id="IPR011990">
    <property type="entry name" value="TPR-like_helical_dom_sf"/>
</dbReference>
<dbReference type="SMART" id="SM00028">
    <property type="entry name" value="TPR"/>
    <property type="match status" value="2"/>
</dbReference>
<proteinExistence type="predicted"/>
<organism evidence="2">
    <name type="scientific">viral metagenome</name>
    <dbReference type="NCBI Taxonomy" id="1070528"/>
    <lineage>
        <taxon>unclassified sequences</taxon>
        <taxon>metagenomes</taxon>
        <taxon>organismal metagenomes</taxon>
    </lineage>
</organism>
<accession>A0A6C0DQB3</accession>
<feature type="region of interest" description="Disordered" evidence="1">
    <location>
        <begin position="581"/>
        <end position="600"/>
    </location>
</feature>
<dbReference type="AlphaFoldDB" id="A0A6C0DQB3"/>
<dbReference type="Gene3D" id="1.25.40.10">
    <property type="entry name" value="Tetratricopeptide repeat domain"/>
    <property type="match status" value="1"/>
</dbReference>
<name>A0A6C0DQB3_9ZZZZ</name>
<dbReference type="SUPFAM" id="SSF53448">
    <property type="entry name" value="Nucleotide-diphospho-sugar transferases"/>
    <property type="match status" value="1"/>
</dbReference>
<evidence type="ECO:0000256" key="1">
    <source>
        <dbReference type="SAM" id="MobiDB-lite"/>
    </source>
</evidence>
<dbReference type="PANTHER" id="PTHR43630:SF2">
    <property type="entry name" value="GLYCOSYLTRANSFERASE"/>
    <property type="match status" value="1"/>
</dbReference>
<dbReference type="PANTHER" id="PTHR43630">
    <property type="entry name" value="POLY-BETA-1,6-N-ACETYL-D-GLUCOSAMINE SYNTHASE"/>
    <property type="match status" value="1"/>
</dbReference>
<dbReference type="SUPFAM" id="SSF48452">
    <property type="entry name" value="TPR-like"/>
    <property type="match status" value="1"/>
</dbReference>
<dbReference type="InterPro" id="IPR029044">
    <property type="entry name" value="Nucleotide-diphossugar_trans"/>
</dbReference>